<dbReference type="AlphaFoldDB" id="A0A6M3KNH9"/>
<dbReference type="SUPFAM" id="SSF53448">
    <property type="entry name" value="Nucleotide-diphospho-sugar transferases"/>
    <property type="match status" value="1"/>
</dbReference>
<sequence length="255" mass="29757">MVVGLAKIRNEEHIIGKTLDNWQQYCDGGFYIYDDCSTDRTVEICKAHPNVREVLCSDLMDPDRQRAEWYNRQILLQSARRFMGPDDWVLYTDADEFLYKFDASILDNPGAPPCIAAPQYDLYITPEDADGHYSERRWVGAEYEIVPFFYRNRFLDGWHKADQRNAMLRIPMQMPPLLGVSLHLGKGISPKHFDAKCKYYTDVFGSKYADKWEKRKGQGIREDFTSNFGTKLVLWQDVLDGKVETWHRDHVAIVD</sequence>
<accession>A0A6M3KNH9</accession>
<dbReference type="CDD" id="cd00761">
    <property type="entry name" value="Glyco_tranf_GTA_type"/>
    <property type="match status" value="1"/>
</dbReference>
<dbReference type="InterPro" id="IPR029044">
    <property type="entry name" value="Nucleotide-diphossugar_trans"/>
</dbReference>
<reference evidence="1" key="1">
    <citation type="submission" date="2020-03" db="EMBL/GenBank/DDBJ databases">
        <title>The deep terrestrial virosphere.</title>
        <authorList>
            <person name="Holmfeldt K."/>
            <person name="Nilsson E."/>
            <person name="Simone D."/>
            <person name="Lopez-Fernandez M."/>
            <person name="Wu X."/>
            <person name="de Brujin I."/>
            <person name="Lundin D."/>
            <person name="Andersson A."/>
            <person name="Bertilsson S."/>
            <person name="Dopson M."/>
        </authorList>
    </citation>
    <scope>NUCLEOTIDE SEQUENCE</scope>
    <source>
        <strain evidence="1">MM415A00306</strain>
    </source>
</reference>
<gene>
    <name evidence="1" type="ORF">MM415A00306_0027</name>
</gene>
<dbReference type="Gene3D" id="3.90.550.10">
    <property type="entry name" value="Spore Coat Polysaccharide Biosynthesis Protein SpsA, Chain A"/>
    <property type="match status" value="1"/>
</dbReference>
<dbReference type="EMBL" id="MT142505">
    <property type="protein sequence ID" value="QJA83191.1"/>
    <property type="molecule type" value="Genomic_DNA"/>
</dbReference>
<name>A0A6M3KNH9_9ZZZZ</name>
<dbReference type="GO" id="GO:0016740">
    <property type="term" value="F:transferase activity"/>
    <property type="evidence" value="ECO:0007669"/>
    <property type="project" value="UniProtKB-KW"/>
</dbReference>
<keyword evidence="1" id="KW-0808">Transferase</keyword>
<evidence type="ECO:0000313" key="1">
    <source>
        <dbReference type="EMBL" id="QJA83191.1"/>
    </source>
</evidence>
<proteinExistence type="predicted"/>
<protein>
    <submittedName>
        <fullName evidence="1">Putative glycosyltransferase</fullName>
    </submittedName>
</protein>
<organism evidence="1">
    <name type="scientific">viral metagenome</name>
    <dbReference type="NCBI Taxonomy" id="1070528"/>
    <lineage>
        <taxon>unclassified sequences</taxon>
        <taxon>metagenomes</taxon>
        <taxon>organismal metagenomes</taxon>
    </lineage>
</organism>
<dbReference type="Pfam" id="PF13704">
    <property type="entry name" value="Glyco_tranf_2_4"/>
    <property type="match status" value="1"/>
</dbReference>